<feature type="transmembrane region" description="Helical" evidence="1">
    <location>
        <begin position="99"/>
        <end position="120"/>
    </location>
</feature>
<feature type="transmembrane region" description="Helical" evidence="1">
    <location>
        <begin position="126"/>
        <end position="154"/>
    </location>
</feature>
<evidence type="ECO:0000256" key="1">
    <source>
        <dbReference type="SAM" id="Phobius"/>
    </source>
</evidence>
<protein>
    <submittedName>
        <fullName evidence="2">Gustatory receptor</fullName>
    </submittedName>
</protein>
<dbReference type="OrthoDB" id="10497864at2759"/>
<dbReference type="EMBL" id="VUJU01001852">
    <property type="protein sequence ID" value="KAF0763562.1"/>
    <property type="molecule type" value="Genomic_DNA"/>
</dbReference>
<dbReference type="AlphaFoldDB" id="A0A6G0YZA9"/>
<organism evidence="2 3">
    <name type="scientific">Aphis craccivora</name>
    <name type="common">Cowpea aphid</name>
    <dbReference type="NCBI Taxonomy" id="307492"/>
    <lineage>
        <taxon>Eukaryota</taxon>
        <taxon>Metazoa</taxon>
        <taxon>Ecdysozoa</taxon>
        <taxon>Arthropoda</taxon>
        <taxon>Hexapoda</taxon>
        <taxon>Insecta</taxon>
        <taxon>Pterygota</taxon>
        <taxon>Neoptera</taxon>
        <taxon>Paraneoptera</taxon>
        <taxon>Hemiptera</taxon>
        <taxon>Sternorrhyncha</taxon>
        <taxon>Aphidomorpha</taxon>
        <taxon>Aphidoidea</taxon>
        <taxon>Aphididae</taxon>
        <taxon>Aphidini</taxon>
        <taxon>Aphis</taxon>
        <taxon>Aphis</taxon>
    </lineage>
</organism>
<keyword evidence="1" id="KW-0472">Membrane</keyword>
<feature type="transmembrane region" description="Helical" evidence="1">
    <location>
        <begin position="254"/>
        <end position="275"/>
    </location>
</feature>
<proteinExistence type="predicted"/>
<keyword evidence="3" id="KW-1185">Reference proteome</keyword>
<dbReference type="Proteomes" id="UP000478052">
    <property type="component" value="Unassembled WGS sequence"/>
</dbReference>
<name>A0A6G0YZA9_APHCR</name>
<feature type="transmembrane region" description="Helical" evidence="1">
    <location>
        <begin position="32"/>
        <end position="53"/>
    </location>
</feature>
<feature type="transmembrane region" description="Helical" evidence="1">
    <location>
        <begin position="214"/>
        <end position="234"/>
    </location>
</feature>
<gene>
    <name evidence="2" type="ORF">FWK35_00013506</name>
</gene>
<reference evidence="2 3" key="1">
    <citation type="submission" date="2019-08" db="EMBL/GenBank/DDBJ databases">
        <title>Whole genome of Aphis craccivora.</title>
        <authorList>
            <person name="Voronova N.V."/>
            <person name="Shulinski R.S."/>
            <person name="Bandarenka Y.V."/>
            <person name="Zhorov D.G."/>
            <person name="Warner D."/>
        </authorList>
    </citation>
    <scope>NUCLEOTIDE SEQUENCE [LARGE SCALE GENOMIC DNA]</scope>
    <source>
        <strain evidence="2">180601</strain>
        <tissue evidence="2">Whole Body</tissue>
    </source>
</reference>
<keyword evidence="2" id="KW-0675">Receptor</keyword>
<evidence type="ECO:0000313" key="2">
    <source>
        <dbReference type="EMBL" id="KAF0763562.1"/>
    </source>
</evidence>
<accession>A0A6G0YZA9</accession>
<keyword evidence="1" id="KW-0812">Transmembrane</keyword>
<sequence>MTTILSKLIGLMDISYTMNSDGLLTQNIDSSYYYYSFLEFTRMFVLIICTYSIHTNGINYRKQFQQRIIGMINGIIKYDEQQKIQLPPAVNHHLSSKKFWVQILTSLFIYFLGFEVYRLYAFPPHSILIVIIIIFGVPYILDFIVVISTCFYLINFDCRYQLLNDYLKGLPIILNSIPNNLSTFEIVILMEKIRLLHAELSQLLKTFSLSYGPLLLGYFVFSFIDMIYLFHLMISHEFNSKASITEIIITYTPTHIFNIQLILFMMSIIVAASWINEKKLNNIKYNIFILLIFQKKKIISYLRLTQISKLPNEAKTQCSILIIILNIKFFMNQISVSGIDKITAFGFFNINLNLVVSVIFNVTYDCLYNIVNNTLSYYKMLYNKNLIAYLTNIQEIRQKMIRY</sequence>
<evidence type="ECO:0000313" key="3">
    <source>
        <dbReference type="Proteomes" id="UP000478052"/>
    </source>
</evidence>
<comment type="caution">
    <text evidence="2">The sequence shown here is derived from an EMBL/GenBank/DDBJ whole genome shotgun (WGS) entry which is preliminary data.</text>
</comment>
<keyword evidence="1" id="KW-1133">Transmembrane helix</keyword>